<organism evidence="5 6">
    <name type="scientific">Marivirga lumbricoides</name>
    <dbReference type="NCBI Taxonomy" id="1046115"/>
    <lineage>
        <taxon>Bacteria</taxon>
        <taxon>Pseudomonadati</taxon>
        <taxon>Bacteroidota</taxon>
        <taxon>Cytophagia</taxon>
        <taxon>Cytophagales</taxon>
        <taxon>Marivirgaceae</taxon>
        <taxon>Marivirga</taxon>
    </lineage>
</organism>
<dbReference type="Pfam" id="PF00691">
    <property type="entry name" value="OmpA"/>
    <property type="match status" value="1"/>
</dbReference>
<gene>
    <name evidence="5" type="ORF">C9994_01530</name>
</gene>
<dbReference type="CDD" id="cd07185">
    <property type="entry name" value="OmpA_C-like"/>
    <property type="match status" value="1"/>
</dbReference>
<feature type="region of interest" description="Disordered" evidence="3">
    <location>
        <begin position="275"/>
        <end position="294"/>
    </location>
</feature>
<dbReference type="Gene3D" id="3.30.1330.60">
    <property type="entry name" value="OmpA-like domain"/>
    <property type="match status" value="1"/>
</dbReference>
<dbReference type="InterPro" id="IPR006665">
    <property type="entry name" value="OmpA-like"/>
</dbReference>
<dbReference type="InterPro" id="IPR036737">
    <property type="entry name" value="OmpA-like_sf"/>
</dbReference>
<keyword evidence="1" id="KW-0472">Membrane</keyword>
<dbReference type="InterPro" id="IPR050330">
    <property type="entry name" value="Bact_OuterMem_StrucFunc"/>
</dbReference>
<dbReference type="PROSITE" id="PS51123">
    <property type="entry name" value="OMPA_2"/>
    <property type="match status" value="1"/>
</dbReference>
<evidence type="ECO:0000313" key="5">
    <source>
        <dbReference type="EMBL" id="PTB97772.1"/>
    </source>
</evidence>
<accession>A0A2T4DVD6</accession>
<sequence>MNYKLFILGFAFVSATACVTQKKYDTLLAEKVQADAKNLELEEDLESKRSEIATLEIRLEEAKESLAKSREAFEKSQNSLDSLQAQYNTLNSYYKDLMGSSGKLNKDLAEKQKLLLQMETDLEIAKQRNDALATDLAEREAKVEELERILAEKDAAVAALKQKVSEALLNFKENDLTIEVKNGKVYVSLAEQLLFNSGSIVVDPKGVSALKKLGQVLKENQDVNIVVEGHTDDVPIGGNNKYMRDNWDLSVLRATSIVRILTENGASPQRVTAAGKGEYAPKAANTTAEGRQKNRRTEIILTPKLDELFQILEAN</sequence>
<feature type="coiled-coil region" evidence="2">
    <location>
        <begin position="24"/>
        <end position="163"/>
    </location>
</feature>
<dbReference type="EMBL" id="PYVU01000006">
    <property type="protein sequence ID" value="PTB97772.1"/>
    <property type="molecule type" value="Genomic_DNA"/>
</dbReference>
<protein>
    <recommendedName>
        <fullName evidence="4">OmpA-like domain-containing protein</fullName>
    </recommendedName>
</protein>
<dbReference type="AlphaFoldDB" id="A0A2T4DVD6"/>
<evidence type="ECO:0000313" key="6">
    <source>
        <dbReference type="Proteomes" id="UP000240608"/>
    </source>
</evidence>
<proteinExistence type="predicted"/>
<dbReference type="SUPFAM" id="SSF57997">
    <property type="entry name" value="Tropomyosin"/>
    <property type="match status" value="1"/>
</dbReference>
<keyword evidence="2" id="KW-0175">Coiled coil</keyword>
<dbReference type="GO" id="GO:0016020">
    <property type="term" value="C:membrane"/>
    <property type="evidence" value="ECO:0007669"/>
    <property type="project" value="UniProtKB-UniRule"/>
</dbReference>
<evidence type="ECO:0000256" key="2">
    <source>
        <dbReference type="SAM" id="Coils"/>
    </source>
</evidence>
<comment type="caution">
    <text evidence="5">The sequence shown here is derived from an EMBL/GenBank/DDBJ whole genome shotgun (WGS) entry which is preliminary data.</text>
</comment>
<dbReference type="SUPFAM" id="SSF103088">
    <property type="entry name" value="OmpA-like"/>
    <property type="match status" value="1"/>
</dbReference>
<dbReference type="Gene3D" id="1.10.287.1490">
    <property type="match status" value="1"/>
</dbReference>
<dbReference type="Proteomes" id="UP000240608">
    <property type="component" value="Unassembled WGS sequence"/>
</dbReference>
<feature type="domain" description="OmpA-like" evidence="4">
    <location>
        <begin position="182"/>
        <end position="305"/>
    </location>
</feature>
<evidence type="ECO:0000256" key="1">
    <source>
        <dbReference type="PROSITE-ProRule" id="PRU00473"/>
    </source>
</evidence>
<evidence type="ECO:0000256" key="3">
    <source>
        <dbReference type="SAM" id="MobiDB-lite"/>
    </source>
</evidence>
<evidence type="ECO:0000259" key="4">
    <source>
        <dbReference type="PROSITE" id="PS51123"/>
    </source>
</evidence>
<dbReference type="PROSITE" id="PS51257">
    <property type="entry name" value="PROKAR_LIPOPROTEIN"/>
    <property type="match status" value="1"/>
</dbReference>
<dbReference type="PANTHER" id="PTHR30329:SF21">
    <property type="entry name" value="LIPOPROTEIN YIAD-RELATED"/>
    <property type="match status" value="1"/>
</dbReference>
<name>A0A2T4DVD6_9BACT</name>
<dbReference type="PANTHER" id="PTHR30329">
    <property type="entry name" value="STATOR ELEMENT OF FLAGELLAR MOTOR COMPLEX"/>
    <property type="match status" value="1"/>
</dbReference>
<reference evidence="5 6" key="1">
    <citation type="submission" date="2018-03" db="EMBL/GenBank/DDBJ databases">
        <title>Cross-interface Injection: A General Nanoliter Liquid Handling Method Applied to Single Cells Genome Amplification Automated Nanoliter Liquid Handling Applied to Single Cell Multiple Displacement Amplification.</title>
        <authorList>
            <person name="Yun J."/>
            <person name="Xu P."/>
            <person name="Xu J."/>
            <person name="Dai X."/>
            <person name="Wang Y."/>
            <person name="Zheng X."/>
            <person name="Cao C."/>
            <person name="Yi Q."/>
            <person name="Zhu Y."/>
            <person name="Wang L."/>
            <person name="Dong Z."/>
            <person name="Huang Y."/>
            <person name="Huang L."/>
            <person name="Du W."/>
        </authorList>
    </citation>
    <scope>NUCLEOTIDE SEQUENCE [LARGE SCALE GENOMIC DNA]</scope>
    <source>
        <strain evidence="5 6">Z-D1-2</strain>
    </source>
</reference>